<sequence>MSNVKWFGSFANAPGSAFTSAGATLTQIPLGTAITAGTLANTDVLIFGSGIGDTLTAAEIAAMKAFVEAGGKLIVVGEVSFFPAINNEGNSLLGGIGAKARLVGGNLSGTATYGNAAQNTEAGLVGKTFELSNGSSVSANGATVLAALSGGTAVLTVETVGANGGQVFVLSDNVNPGKDFALSMLPADSAPSLPADTSVSYAENQTTTVFDAAATDDRSSEGNGLTYSILDGGEGASFAIDPATGKLTFLTKPDFEAPTDADGNNSYVVTIRAQDSAGQTDDQTITVNVTNVDDTAPTGLTASSVLPTDGGDGFKILAARAAGTFARWDWPAIDALLAGTGASSIINSTATTLDYSGSNTPFGNSDYFAIKATGVDLH</sequence>
<accession>A0A6M1U669</accession>
<dbReference type="InterPro" id="IPR002126">
    <property type="entry name" value="Cadherin-like_dom"/>
</dbReference>
<comment type="subcellular location">
    <subcellularLocation>
        <location evidence="1">Membrane</location>
        <topology evidence="1">Single-pass membrane protein</topology>
    </subcellularLocation>
</comment>
<evidence type="ECO:0000256" key="3">
    <source>
        <dbReference type="ARBA" id="ARBA00022729"/>
    </source>
</evidence>
<dbReference type="GO" id="GO:0000902">
    <property type="term" value="P:cell morphogenesis"/>
    <property type="evidence" value="ECO:0007669"/>
    <property type="project" value="TreeGrafter"/>
</dbReference>
<evidence type="ECO:0000256" key="6">
    <source>
        <dbReference type="ARBA" id="ARBA00022989"/>
    </source>
</evidence>
<reference evidence="9 10" key="1">
    <citation type="submission" date="2020-02" db="EMBL/GenBank/DDBJ databases">
        <title>Rhodobacter translucens sp. nov., a novel bacterium isolated from activated sludge.</title>
        <authorList>
            <person name="Liu J."/>
        </authorList>
    </citation>
    <scope>NUCLEOTIDE SEQUENCE [LARGE SCALE GENOMIC DNA]</scope>
    <source>
        <strain evidence="9 10">HX-7-19</strain>
    </source>
</reference>
<dbReference type="PANTHER" id="PTHR24027">
    <property type="entry name" value="CADHERIN-23"/>
    <property type="match status" value="1"/>
</dbReference>
<keyword evidence="6" id="KW-1133">Transmembrane helix</keyword>
<keyword evidence="2" id="KW-0812">Transmembrane</keyword>
<organism evidence="9 10">
    <name type="scientific">Paragemmobacter kunshanensis</name>
    <dbReference type="NCBI Taxonomy" id="2583234"/>
    <lineage>
        <taxon>Bacteria</taxon>
        <taxon>Pseudomonadati</taxon>
        <taxon>Pseudomonadota</taxon>
        <taxon>Alphaproteobacteria</taxon>
        <taxon>Rhodobacterales</taxon>
        <taxon>Paracoccaceae</taxon>
        <taxon>Paragemmobacter</taxon>
    </lineage>
</organism>
<dbReference type="GO" id="GO:0016339">
    <property type="term" value="P:calcium-dependent cell-cell adhesion via plasma membrane cell adhesion molecules"/>
    <property type="evidence" value="ECO:0007669"/>
    <property type="project" value="TreeGrafter"/>
</dbReference>
<dbReference type="GO" id="GO:0034332">
    <property type="term" value="P:adherens junction organization"/>
    <property type="evidence" value="ECO:0007669"/>
    <property type="project" value="TreeGrafter"/>
</dbReference>
<name>A0A6M1U669_9RHOB</name>
<comment type="caution">
    <text evidence="9">The sequence shown here is derived from an EMBL/GenBank/DDBJ whole genome shotgun (WGS) entry which is preliminary data.</text>
</comment>
<dbReference type="SUPFAM" id="SSF52317">
    <property type="entry name" value="Class I glutamine amidotransferase-like"/>
    <property type="match status" value="1"/>
</dbReference>
<evidence type="ECO:0000313" key="10">
    <source>
        <dbReference type="Proteomes" id="UP000474758"/>
    </source>
</evidence>
<dbReference type="GO" id="GO:0044331">
    <property type="term" value="P:cell-cell adhesion mediated by cadherin"/>
    <property type="evidence" value="ECO:0007669"/>
    <property type="project" value="TreeGrafter"/>
</dbReference>
<dbReference type="GO" id="GO:0016342">
    <property type="term" value="C:catenin complex"/>
    <property type="evidence" value="ECO:0007669"/>
    <property type="project" value="TreeGrafter"/>
</dbReference>
<gene>
    <name evidence="9" type="ORF">G5V65_20820</name>
</gene>
<dbReference type="Proteomes" id="UP000474758">
    <property type="component" value="Unassembled WGS sequence"/>
</dbReference>
<keyword evidence="4" id="KW-0677">Repeat</keyword>
<protein>
    <recommendedName>
        <fullName evidence="8">Cadherin domain-containing protein</fullName>
    </recommendedName>
</protein>
<dbReference type="SMART" id="SM00112">
    <property type="entry name" value="CA"/>
    <property type="match status" value="1"/>
</dbReference>
<dbReference type="InterPro" id="IPR029062">
    <property type="entry name" value="Class_I_gatase-like"/>
</dbReference>
<evidence type="ECO:0000256" key="7">
    <source>
        <dbReference type="ARBA" id="ARBA00023136"/>
    </source>
</evidence>
<dbReference type="PANTHER" id="PTHR24027:SF422">
    <property type="entry name" value="CADHERIN DOMAIN-CONTAINING PROTEIN"/>
    <property type="match status" value="1"/>
</dbReference>
<dbReference type="Gene3D" id="3.40.50.880">
    <property type="match status" value="1"/>
</dbReference>
<dbReference type="RefSeq" id="WP_165054325.1">
    <property type="nucleotide sequence ID" value="NZ_JAALFE010000045.1"/>
</dbReference>
<keyword evidence="5" id="KW-0106">Calcium</keyword>
<evidence type="ECO:0000259" key="8">
    <source>
        <dbReference type="PROSITE" id="PS50268"/>
    </source>
</evidence>
<evidence type="ECO:0000256" key="2">
    <source>
        <dbReference type="ARBA" id="ARBA00022692"/>
    </source>
</evidence>
<dbReference type="GO" id="GO:0008013">
    <property type="term" value="F:beta-catenin binding"/>
    <property type="evidence" value="ECO:0007669"/>
    <property type="project" value="TreeGrafter"/>
</dbReference>
<dbReference type="InterPro" id="IPR015919">
    <property type="entry name" value="Cadherin-like_sf"/>
</dbReference>
<dbReference type="GO" id="GO:0007043">
    <property type="term" value="P:cell-cell junction assembly"/>
    <property type="evidence" value="ECO:0007669"/>
    <property type="project" value="TreeGrafter"/>
</dbReference>
<keyword evidence="7" id="KW-0472">Membrane</keyword>
<dbReference type="GO" id="GO:0007156">
    <property type="term" value="P:homophilic cell adhesion via plasma membrane adhesion molecules"/>
    <property type="evidence" value="ECO:0007669"/>
    <property type="project" value="InterPro"/>
</dbReference>
<dbReference type="AlphaFoldDB" id="A0A6M1U669"/>
<dbReference type="GO" id="GO:0005912">
    <property type="term" value="C:adherens junction"/>
    <property type="evidence" value="ECO:0007669"/>
    <property type="project" value="TreeGrafter"/>
</dbReference>
<keyword evidence="10" id="KW-1185">Reference proteome</keyword>
<keyword evidence="3" id="KW-0732">Signal</keyword>
<dbReference type="GO" id="GO:0005509">
    <property type="term" value="F:calcium ion binding"/>
    <property type="evidence" value="ECO:0007669"/>
    <property type="project" value="InterPro"/>
</dbReference>
<dbReference type="InterPro" id="IPR039808">
    <property type="entry name" value="Cadherin"/>
</dbReference>
<dbReference type="EMBL" id="JAALFE010000045">
    <property type="protein sequence ID" value="NGQ93334.1"/>
    <property type="molecule type" value="Genomic_DNA"/>
</dbReference>
<proteinExistence type="predicted"/>
<evidence type="ECO:0000256" key="5">
    <source>
        <dbReference type="ARBA" id="ARBA00022837"/>
    </source>
</evidence>
<dbReference type="GO" id="GO:0045296">
    <property type="term" value="F:cadherin binding"/>
    <property type="evidence" value="ECO:0007669"/>
    <property type="project" value="TreeGrafter"/>
</dbReference>
<dbReference type="Gene3D" id="2.60.40.60">
    <property type="entry name" value="Cadherins"/>
    <property type="match status" value="1"/>
</dbReference>
<feature type="domain" description="Cadherin" evidence="8">
    <location>
        <begin position="193"/>
        <end position="299"/>
    </location>
</feature>
<dbReference type="SUPFAM" id="SSF49313">
    <property type="entry name" value="Cadherin-like"/>
    <property type="match status" value="1"/>
</dbReference>
<dbReference type="GO" id="GO:0016477">
    <property type="term" value="P:cell migration"/>
    <property type="evidence" value="ECO:0007669"/>
    <property type="project" value="TreeGrafter"/>
</dbReference>
<dbReference type="PROSITE" id="PS50268">
    <property type="entry name" value="CADHERIN_2"/>
    <property type="match status" value="1"/>
</dbReference>
<dbReference type="CDD" id="cd11304">
    <property type="entry name" value="Cadherin_repeat"/>
    <property type="match status" value="1"/>
</dbReference>
<dbReference type="Pfam" id="PF00028">
    <property type="entry name" value="Cadherin"/>
    <property type="match status" value="1"/>
</dbReference>
<evidence type="ECO:0000256" key="1">
    <source>
        <dbReference type="ARBA" id="ARBA00004167"/>
    </source>
</evidence>
<evidence type="ECO:0000313" key="9">
    <source>
        <dbReference type="EMBL" id="NGQ93334.1"/>
    </source>
</evidence>
<evidence type="ECO:0000256" key="4">
    <source>
        <dbReference type="ARBA" id="ARBA00022737"/>
    </source>
</evidence>